<dbReference type="EMBL" id="FNVP01000001">
    <property type="protein sequence ID" value="SEF51385.1"/>
    <property type="molecule type" value="Genomic_DNA"/>
</dbReference>
<dbReference type="Proteomes" id="UP000236737">
    <property type="component" value="Unassembled WGS sequence"/>
</dbReference>
<gene>
    <name evidence="1" type="ORF">SAMN04488130_101346</name>
</gene>
<evidence type="ECO:0000313" key="1">
    <source>
        <dbReference type="EMBL" id="SEF51385.1"/>
    </source>
</evidence>
<dbReference type="AlphaFoldDB" id="A0A1H5SLK3"/>
<organism evidence="1 2">
    <name type="scientific">Flavobacterium urumqiense</name>
    <dbReference type="NCBI Taxonomy" id="935224"/>
    <lineage>
        <taxon>Bacteria</taxon>
        <taxon>Pseudomonadati</taxon>
        <taxon>Bacteroidota</taxon>
        <taxon>Flavobacteriia</taxon>
        <taxon>Flavobacteriales</taxon>
        <taxon>Flavobacteriaceae</taxon>
        <taxon>Flavobacterium</taxon>
    </lineage>
</organism>
<keyword evidence="2" id="KW-1185">Reference proteome</keyword>
<evidence type="ECO:0000313" key="2">
    <source>
        <dbReference type="Proteomes" id="UP000236737"/>
    </source>
</evidence>
<reference evidence="2" key="1">
    <citation type="submission" date="2016-10" db="EMBL/GenBank/DDBJ databases">
        <authorList>
            <person name="Varghese N."/>
            <person name="Submissions S."/>
        </authorList>
    </citation>
    <scope>NUCLEOTIDE SEQUENCE [LARGE SCALE GENOMIC DNA]</scope>
    <source>
        <strain evidence="2">CGMCC 1.9230</strain>
    </source>
</reference>
<protein>
    <submittedName>
        <fullName evidence="1">Uncharacterized protein</fullName>
    </submittedName>
</protein>
<sequence length="39" mass="4691">MGTKKQHPELYISEMLFVYYLEIKKKMESINSLPIFLLN</sequence>
<accession>A0A1H5SLK3</accession>
<proteinExistence type="predicted"/>
<name>A0A1H5SLK3_9FLAO</name>